<keyword evidence="1" id="KW-0472">Membrane</keyword>
<keyword evidence="1" id="KW-1133">Transmembrane helix</keyword>
<name>A0ABQ7MG61_BRACM</name>
<evidence type="ECO:0000256" key="1">
    <source>
        <dbReference type="SAM" id="Phobius"/>
    </source>
</evidence>
<protein>
    <recommendedName>
        <fullName evidence="4">Reticulon domain-containing protein</fullName>
    </recommendedName>
</protein>
<organism evidence="2 3">
    <name type="scientific">Brassica rapa subsp. trilocularis</name>
    <dbReference type="NCBI Taxonomy" id="1813537"/>
    <lineage>
        <taxon>Eukaryota</taxon>
        <taxon>Viridiplantae</taxon>
        <taxon>Streptophyta</taxon>
        <taxon>Embryophyta</taxon>
        <taxon>Tracheophyta</taxon>
        <taxon>Spermatophyta</taxon>
        <taxon>Magnoliopsida</taxon>
        <taxon>eudicotyledons</taxon>
        <taxon>Gunneridae</taxon>
        <taxon>Pentapetalae</taxon>
        <taxon>rosids</taxon>
        <taxon>malvids</taxon>
        <taxon>Brassicales</taxon>
        <taxon>Brassicaceae</taxon>
        <taxon>Brassiceae</taxon>
        <taxon>Brassica</taxon>
    </lineage>
</organism>
<evidence type="ECO:0008006" key="4">
    <source>
        <dbReference type="Google" id="ProtNLM"/>
    </source>
</evidence>
<reference evidence="2 3" key="1">
    <citation type="submission" date="2021-03" db="EMBL/GenBank/DDBJ databases">
        <authorList>
            <person name="King G.J."/>
            <person name="Bancroft I."/>
            <person name="Baten A."/>
            <person name="Bloomfield J."/>
            <person name="Borpatragohain P."/>
            <person name="He Z."/>
            <person name="Irish N."/>
            <person name="Irwin J."/>
            <person name="Liu K."/>
            <person name="Mauleon R.P."/>
            <person name="Moore J."/>
            <person name="Morris R."/>
            <person name="Ostergaard L."/>
            <person name="Wang B."/>
            <person name="Wells R."/>
        </authorList>
    </citation>
    <scope>NUCLEOTIDE SEQUENCE [LARGE SCALE GENOMIC DNA]</scope>
    <source>
        <strain evidence="2">R-o-18</strain>
        <tissue evidence="2">Leaf</tissue>
    </source>
</reference>
<dbReference type="EMBL" id="JADBGQ010000005">
    <property type="protein sequence ID" value="KAG5396516.1"/>
    <property type="molecule type" value="Genomic_DNA"/>
</dbReference>
<keyword evidence="3" id="KW-1185">Reference proteome</keyword>
<accession>A0ABQ7MG61</accession>
<keyword evidence="1" id="KW-0812">Transmembrane</keyword>
<gene>
    <name evidence="2" type="primary">A05g501830.1_BraROA</name>
    <name evidence="2" type="ORF">IGI04_018330</name>
</gene>
<sequence length="139" mass="15212">MEVLKTKSTSMMYSIKGIYWIASGICEPMLTSKPWLDPSLMGEAKILVEVKQDKSFPRKLALEDQSGSMSMCLTSIRCTWCCDVGADVACGGVIRCVEVIKLCVDVLVGILGVLGVNLLIALYPLYIEAQVNLPIKFCT</sequence>
<feature type="transmembrane region" description="Helical" evidence="1">
    <location>
        <begin position="106"/>
        <end position="126"/>
    </location>
</feature>
<proteinExistence type="predicted"/>
<dbReference type="Proteomes" id="UP000823674">
    <property type="component" value="Chromosome A05"/>
</dbReference>
<evidence type="ECO:0000313" key="2">
    <source>
        <dbReference type="EMBL" id="KAG5396516.1"/>
    </source>
</evidence>
<evidence type="ECO:0000313" key="3">
    <source>
        <dbReference type="Proteomes" id="UP000823674"/>
    </source>
</evidence>
<comment type="caution">
    <text evidence="2">The sequence shown here is derived from an EMBL/GenBank/DDBJ whole genome shotgun (WGS) entry which is preliminary data.</text>
</comment>